<dbReference type="InterPro" id="IPR006139">
    <property type="entry name" value="D-isomer_2_OHA_DH_cat_dom"/>
</dbReference>
<proteinExistence type="inferred from homology"/>
<reference evidence="7 8" key="1">
    <citation type="submission" date="2018-05" db="EMBL/GenBank/DDBJ databases">
        <title>Genome comparison of Eubacterium sp.</title>
        <authorList>
            <person name="Feng Y."/>
            <person name="Sanchez-Andrea I."/>
            <person name="Stams A.J.M."/>
            <person name="De Vos W.M."/>
        </authorList>
    </citation>
    <scope>NUCLEOTIDE SEQUENCE [LARGE SCALE GENOMIC DNA]</scope>
    <source>
        <strain evidence="7 8">YI</strain>
    </source>
</reference>
<evidence type="ECO:0000256" key="3">
    <source>
        <dbReference type="ARBA" id="ARBA00023027"/>
    </source>
</evidence>
<dbReference type="Pfam" id="PF02826">
    <property type="entry name" value="2-Hacid_dh_C"/>
    <property type="match status" value="1"/>
</dbReference>
<dbReference type="GO" id="GO:0008720">
    <property type="term" value="F:D-lactate dehydrogenase (NAD+) activity"/>
    <property type="evidence" value="ECO:0007669"/>
    <property type="project" value="TreeGrafter"/>
</dbReference>
<evidence type="ECO:0000256" key="1">
    <source>
        <dbReference type="ARBA" id="ARBA00005854"/>
    </source>
</evidence>
<accession>A0A4P9C8S8</accession>
<evidence type="ECO:0000313" key="8">
    <source>
        <dbReference type="Proteomes" id="UP000218387"/>
    </source>
</evidence>
<dbReference type="SUPFAM" id="SSF51735">
    <property type="entry name" value="NAD(P)-binding Rossmann-fold domains"/>
    <property type="match status" value="1"/>
</dbReference>
<dbReference type="Pfam" id="PF00389">
    <property type="entry name" value="2-Hacid_dh"/>
    <property type="match status" value="1"/>
</dbReference>
<protein>
    <submittedName>
        <fullName evidence="7">2-hydroxyacid dehydrogenase</fullName>
    </submittedName>
</protein>
<organism evidence="7 8">
    <name type="scientific">Eubacterium maltosivorans</name>
    <dbReference type="NCBI Taxonomy" id="2041044"/>
    <lineage>
        <taxon>Bacteria</taxon>
        <taxon>Bacillati</taxon>
        <taxon>Bacillota</taxon>
        <taxon>Clostridia</taxon>
        <taxon>Eubacteriales</taxon>
        <taxon>Eubacteriaceae</taxon>
        <taxon>Eubacterium</taxon>
    </lineage>
</organism>
<dbReference type="PANTHER" id="PTHR43026:SF1">
    <property type="entry name" value="2-HYDROXYACID DEHYDROGENASE HOMOLOG 1-RELATED"/>
    <property type="match status" value="1"/>
</dbReference>
<keyword evidence="8" id="KW-1185">Reference proteome</keyword>
<dbReference type="GO" id="GO:0051287">
    <property type="term" value="F:NAD binding"/>
    <property type="evidence" value="ECO:0007669"/>
    <property type="project" value="InterPro"/>
</dbReference>
<evidence type="ECO:0000313" key="7">
    <source>
        <dbReference type="EMBL" id="QCT71042.1"/>
    </source>
</evidence>
<dbReference type="EMBL" id="CP029487">
    <property type="protein sequence ID" value="QCT71042.1"/>
    <property type="molecule type" value="Genomic_DNA"/>
</dbReference>
<evidence type="ECO:0000259" key="6">
    <source>
        <dbReference type="Pfam" id="PF02826"/>
    </source>
</evidence>
<dbReference type="KEGG" id="emt:CPZ25_006790"/>
<keyword evidence="3" id="KW-0520">NAD</keyword>
<dbReference type="Proteomes" id="UP000218387">
    <property type="component" value="Chromosome"/>
</dbReference>
<dbReference type="Gene3D" id="3.40.50.720">
    <property type="entry name" value="NAD(P)-binding Rossmann-like Domain"/>
    <property type="match status" value="2"/>
</dbReference>
<feature type="domain" description="D-isomer specific 2-hydroxyacid dehydrogenase NAD-binding" evidence="6">
    <location>
        <begin position="111"/>
        <end position="294"/>
    </location>
</feature>
<gene>
    <name evidence="7" type="ORF">CPZ25_006790</name>
</gene>
<dbReference type="InterPro" id="IPR029753">
    <property type="entry name" value="D-isomer_DH_CS"/>
</dbReference>
<dbReference type="PROSITE" id="PS00671">
    <property type="entry name" value="D_2_HYDROXYACID_DH_3"/>
    <property type="match status" value="1"/>
</dbReference>
<evidence type="ECO:0000256" key="4">
    <source>
        <dbReference type="RuleBase" id="RU003719"/>
    </source>
</evidence>
<dbReference type="CDD" id="cd12183">
    <property type="entry name" value="LDH_like_2"/>
    <property type="match status" value="1"/>
</dbReference>
<dbReference type="InterPro" id="IPR006140">
    <property type="entry name" value="D-isomer_DH_NAD-bd"/>
</dbReference>
<feature type="domain" description="D-isomer specific 2-hydroxyacid dehydrogenase catalytic" evidence="5">
    <location>
        <begin position="18"/>
        <end position="318"/>
    </location>
</feature>
<dbReference type="SUPFAM" id="SSF52283">
    <property type="entry name" value="Formate/glycerate dehydrogenase catalytic domain-like"/>
    <property type="match status" value="1"/>
</dbReference>
<dbReference type="RefSeq" id="WP_096919967.1">
    <property type="nucleotide sequence ID" value="NZ_CP029487.1"/>
</dbReference>
<sequence length="345" mass="39526">MKIAFYDTRPYDKLWFDPLLKEAGHEPRYIENRLDIHTLEYAQGADAICVFVNDKVTKEIMDRLSEMNIHLILLRSAGYNNVDMKEAYEKRIRILRVPAYSPAAVAEYAASLLLAVNRKTHKAYARTRDFNFNIDGLTGMDLYGKTSGVIGTGRIGQMMIDILKGFHMNVIAYDVFPNPKLDIQYVPLKKLMEKSDIISLHCPLTEETRHIINDQTIGMMKDGVILINTSRGALIDTQALIKGINSHKIGGVGMDVYEEEDSYFFEDWSNKIMDDRDLARIITFPNVLLTSHQAFLTTEALHQIAATTLENIKAYKDDVYTPNEICYQCEEKGDCHRRENHQKCF</sequence>
<evidence type="ECO:0000256" key="2">
    <source>
        <dbReference type="ARBA" id="ARBA00023002"/>
    </source>
</evidence>
<dbReference type="AlphaFoldDB" id="A0A4P9C8S8"/>
<evidence type="ECO:0000259" key="5">
    <source>
        <dbReference type="Pfam" id="PF00389"/>
    </source>
</evidence>
<dbReference type="PANTHER" id="PTHR43026">
    <property type="entry name" value="2-HYDROXYACID DEHYDROGENASE HOMOLOG 1-RELATED"/>
    <property type="match status" value="1"/>
</dbReference>
<comment type="similarity">
    <text evidence="1 4">Belongs to the D-isomer specific 2-hydroxyacid dehydrogenase family.</text>
</comment>
<dbReference type="InterPro" id="IPR036291">
    <property type="entry name" value="NAD(P)-bd_dom_sf"/>
</dbReference>
<keyword evidence="2 4" id="KW-0560">Oxidoreductase</keyword>
<name>A0A4P9C8S8_EUBML</name>
<dbReference type="InterPro" id="IPR058205">
    <property type="entry name" value="D-LDH-like"/>
</dbReference>